<evidence type="ECO:0000313" key="2">
    <source>
        <dbReference type="Proteomes" id="UP001157418"/>
    </source>
</evidence>
<comment type="caution">
    <text evidence="1">The sequence shown here is derived from an EMBL/GenBank/DDBJ whole genome shotgun (WGS) entry which is preliminary data.</text>
</comment>
<evidence type="ECO:0000313" key="1">
    <source>
        <dbReference type="EMBL" id="CAH1412076.1"/>
    </source>
</evidence>
<dbReference type="AlphaFoldDB" id="A0AAU9LFI5"/>
<name>A0AAU9LFI5_9ASTR</name>
<protein>
    <submittedName>
        <fullName evidence="1">Uncharacterized protein</fullName>
    </submittedName>
</protein>
<dbReference type="EMBL" id="CAKMRJ010000001">
    <property type="protein sequence ID" value="CAH1412076.1"/>
    <property type="molecule type" value="Genomic_DNA"/>
</dbReference>
<keyword evidence="2" id="KW-1185">Reference proteome</keyword>
<dbReference type="Proteomes" id="UP001157418">
    <property type="component" value="Unassembled WGS sequence"/>
</dbReference>
<organism evidence="1 2">
    <name type="scientific">Lactuca virosa</name>
    <dbReference type="NCBI Taxonomy" id="75947"/>
    <lineage>
        <taxon>Eukaryota</taxon>
        <taxon>Viridiplantae</taxon>
        <taxon>Streptophyta</taxon>
        <taxon>Embryophyta</taxon>
        <taxon>Tracheophyta</taxon>
        <taxon>Spermatophyta</taxon>
        <taxon>Magnoliopsida</taxon>
        <taxon>eudicotyledons</taxon>
        <taxon>Gunneridae</taxon>
        <taxon>Pentapetalae</taxon>
        <taxon>asterids</taxon>
        <taxon>campanulids</taxon>
        <taxon>Asterales</taxon>
        <taxon>Asteraceae</taxon>
        <taxon>Cichorioideae</taxon>
        <taxon>Cichorieae</taxon>
        <taxon>Lactucinae</taxon>
        <taxon>Lactuca</taxon>
    </lineage>
</organism>
<proteinExistence type="predicted"/>
<reference evidence="1 2" key="1">
    <citation type="submission" date="2022-01" db="EMBL/GenBank/DDBJ databases">
        <authorList>
            <person name="Xiong W."/>
            <person name="Schranz E."/>
        </authorList>
    </citation>
    <scope>NUCLEOTIDE SEQUENCE [LARGE SCALE GENOMIC DNA]</scope>
</reference>
<accession>A0AAU9LFI5</accession>
<gene>
    <name evidence="1" type="ORF">LVIROSA_LOCUS122</name>
</gene>
<sequence length="98" mass="10869">MVVGKVNLLQTTNTQLMVFKHSSPQHGCFNVPSLHLLQDPSSPSMCECCFKVATSYTSSIKSIHIYKIHATIVDPTTEVSVMLSDNTVHKIIGFHVMH</sequence>